<organism evidence="1 2">
    <name type="scientific">Diploptera punctata</name>
    <name type="common">Pacific beetle cockroach</name>
    <dbReference type="NCBI Taxonomy" id="6984"/>
    <lineage>
        <taxon>Eukaryota</taxon>
        <taxon>Metazoa</taxon>
        <taxon>Ecdysozoa</taxon>
        <taxon>Arthropoda</taxon>
        <taxon>Hexapoda</taxon>
        <taxon>Insecta</taxon>
        <taxon>Pterygota</taxon>
        <taxon>Neoptera</taxon>
        <taxon>Polyneoptera</taxon>
        <taxon>Dictyoptera</taxon>
        <taxon>Blattodea</taxon>
        <taxon>Blaberoidea</taxon>
        <taxon>Blaberidae</taxon>
        <taxon>Diplopterinae</taxon>
        <taxon>Diploptera</taxon>
    </lineage>
</organism>
<gene>
    <name evidence="1" type="ORF">L9F63_000359</name>
</gene>
<sequence>ARIFFFHILKSNKIHLALLANSEKKRNIVSAYRFKLYNTFKSFEKNYGASLDDGKLEDLKSDSH</sequence>
<reference evidence="1" key="2">
    <citation type="submission" date="2023-05" db="EMBL/GenBank/DDBJ databases">
        <authorList>
            <person name="Fouks B."/>
        </authorList>
    </citation>
    <scope>NUCLEOTIDE SEQUENCE</scope>
    <source>
        <strain evidence="1">Stay&amp;Tobe</strain>
        <tissue evidence="1">Testes</tissue>
    </source>
</reference>
<dbReference type="EMBL" id="JASPKZ010000014">
    <property type="protein sequence ID" value="KAJ9601476.1"/>
    <property type="molecule type" value="Genomic_DNA"/>
</dbReference>
<name>A0AAD8ALX1_DIPPU</name>
<comment type="caution">
    <text evidence="1">The sequence shown here is derived from an EMBL/GenBank/DDBJ whole genome shotgun (WGS) entry which is preliminary data.</text>
</comment>
<reference evidence="1" key="1">
    <citation type="journal article" date="2023" name="IScience">
        <title>Live-bearing cockroach genome reveals convergent evolutionary mechanisms linked to viviparity in insects and beyond.</title>
        <authorList>
            <person name="Fouks B."/>
            <person name="Harrison M.C."/>
            <person name="Mikhailova A.A."/>
            <person name="Marchal E."/>
            <person name="English S."/>
            <person name="Carruthers M."/>
            <person name="Jennings E.C."/>
            <person name="Chiamaka E.L."/>
            <person name="Frigard R.A."/>
            <person name="Pippel M."/>
            <person name="Attardo G.M."/>
            <person name="Benoit J.B."/>
            <person name="Bornberg-Bauer E."/>
            <person name="Tobe S.S."/>
        </authorList>
    </citation>
    <scope>NUCLEOTIDE SEQUENCE</scope>
    <source>
        <strain evidence="1">Stay&amp;Tobe</strain>
    </source>
</reference>
<dbReference type="Proteomes" id="UP001233999">
    <property type="component" value="Unassembled WGS sequence"/>
</dbReference>
<proteinExistence type="predicted"/>
<accession>A0AAD8ALX1</accession>
<evidence type="ECO:0000313" key="1">
    <source>
        <dbReference type="EMBL" id="KAJ9601476.1"/>
    </source>
</evidence>
<protein>
    <submittedName>
        <fullName evidence="1">Uncharacterized protein</fullName>
    </submittedName>
</protein>
<keyword evidence="2" id="KW-1185">Reference proteome</keyword>
<dbReference type="AlphaFoldDB" id="A0AAD8ALX1"/>
<feature type="non-terminal residue" evidence="1">
    <location>
        <position position="1"/>
    </location>
</feature>
<evidence type="ECO:0000313" key="2">
    <source>
        <dbReference type="Proteomes" id="UP001233999"/>
    </source>
</evidence>
<feature type="non-terminal residue" evidence="1">
    <location>
        <position position="64"/>
    </location>
</feature>